<name>A0ABT0FST7_9ACTN</name>
<gene>
    <name evidence="1" type="ORF">MF672_016675</name>
</gene>
<accession>A0ABT0FST7</accession>
<comment type="caution">
    <text evidence="1">The sequence shown here is derived from an EMBL/GenBank/DDBJ whole genome shotgun (WGS) entry which is preliminary data.</text>
</comment>
<dbReference type="EMBL" id="JAKRKC020000001">
    <property type="protein sequence ID" value="MCK2215411.1"/>
    <property type="molecule type" value="Genomic_DNA"/>
</dbReference>
<dbReference type="Proteomes" id="UP001317259">
    <property type="component" value="Unassembled WGS sequence"/>
</dbReference>
<keyword evidence="2" id="KW-1185">Reference proteome</keyword>
<evidence type="ECO:0000313" key="2">
    <source>
        <dbReference type="Proteomes" id="UP001317259"/>
    </source>
</evidence>
<organism evidence="1 2">
    <name type="scientific">Actinomadura luzonensis</name>
    <dbReference type="NCBI Taxonomy" id="2805427"/>
    <lineage>
        <taxon>Bacteria</taxon>
        <taxon>Bacillati</taxon>
        <taxon>Actinomycetota</taxon>
        <taxon>Actinomycetes</taxon>
        <taxon>Streptosporangiales</taxon>
        <taxon>Thermomonosporaceae</taxon>
        <taxon>Actinomadura</taxon>
    </lineage>
</organism>
<reference evidence="1 2" key="1">
    <citation type="submission" date="2022-04" db="EMBL/GenBank/DDBJ databases">
        <title>Genome draft of Actinomadura sp. ATCC 31491.</title>
        <authorList>
            <person name="Shi X."/>
            <person name="Du Y."/>
        </authorList>
    </citation>
    <scope>NUCLEOTIDE SEQUENCE [LARGE SCALE GENOMIC DNA]</scope>
    <source>
        <strain evidence="1 2">ATCC 31491</strain>
    </source>
</reference>
<sequence>MHSWDLARALGVPVGFPDELTAAALPVAEAVPDGPARLRPGAAFAPALDRTGRSALDDILAHLGRRPDWSPRVS</sequence>
<protein>
    <recommendedName>
        <fullName evidence="3">TIGR03086 family protein</fullName>
    </recommendedName>
</protein>
<dbReference type="RefSeq" id="WP_242378278.1">
    <property type="nucleotide sequence ID" value="NZ_JAKRKC020000001.1"/>
</dbReference>
<proteinExistence type="predicted"/>
<evidence type="ECO:0008006" key="3">
    <source>
        <dbReference type="Google" id="ProtNLM"/>
    </source>
</evidence>
<evidence type="ECO:0000313" key="1">
    <source>
        <dbReference type="EMBL" id="MCK2215411.1"/>
    </source>
</evidence>